<evidence type="ECO:0008006" key="5">
    <source>
        <dbReference type="Google" id="ProtNLM"/>
    </source>
</evidence>
<keyword evidence="2" id="KW-0732">Signal</keyword>
<sequence>MKHFLLSAVMAAVTFTAPTCAADVGVSVTVGQPGFYGRIDIGDFPQPRLVYKQAVIIEHGIPMNREPIYLRVPPGHAKNWKKHCHEYGACGERVFFVHNDWYEREYVPRYKEKHGDRGYDHRDKGKGNDHGKGRDK</sequence>
<feature type="region of interest" description="Disordered" evidence="1">
    <location>
        <begin position="113"/>
        <end position="136"/>
    </location>
</feature>
<gene>
    <name evidence="3" type="ordered locus">Sulku_0814</name>
</gene>
<dbReference type="OrthoDB" id="8536851at2"/>
<reference evidence="3 4" key="1">
    <citation type="journal article" date="2012" name="Stand. Genomic Sci.">
        <title>Complete genome sequence of the sulfur compounds oxidizing chemolithoautotroph Sulfuricurvum kujiense type strain (YK-1(T)).</title>
        <authorList>
            <person name="Han C."/>
            <person name="Kotsyurbenko O."/>
            <person name="Chertkov O."/>
            <person name="Held B."/>
            <person name="Lapidus A."/>
            <person name="Nolan M."/>
            <person name="Lucas S."/>
            <person name="Hammon N."/>
            <person name="Deshpande S."/>
            <person name="Cheng J.F."/>
            <person name="Tapia R."/>
            <person name="Goodwin L.A."/>
            <person name="Pitluck S."/>
            <person name="Liolios K."/>
            <person name="Pagani I."/>
            <person name="Ivanova N."/>
            <person name="Mavromatis K."/>
            <person name="Mikhailova N."/>
            <person name="Pati A."/>
            <person name="Chen A."/>
            <person name="Palaniappan K."/>
            <person name="Land M."/>
            <person name="Hauser L."/>
            <person name="Chang Y.J."/>
            <person name="Jeffries C.D."/>
            <person name="Brambilla E.M."/>
            <person name="Rohde M."/>
            <person name="Spring S."/>
            <person name="Sikorski J."/>
            <person name="Goker M."/>
            <person name="Woyke T."/>
            <person name="Bristow J."/>
            <person name="Eisen J.A."/>
            <person name="Markowitz V."/>
            <person name="Hugenholtz P."/>
            <person name="Kyrpides N.C."/>
            <person name="Klenk H.P."/>
            <person name="Detter J.C."/>
        </authorList>
    </citation>
    <scope>NUCLEOTIDE SEQUENCE [LARGE SCALE GENOMIC DNA]</scope>
    <source>
        <strain evidence="4">ATCC BAA-921 / DSM 16994 / JCM 11577 / YK-1</strain>
    </source>
</reference>
<dbReference type="AlphaFoldDB" id="E4U1W2"/>
<proteinExistence type="predicted"/>
<evidence type="ECO:0000256" key="2">
    <source>
        <dbReference type="SAM" id="SignalP"/>
    </source>
</evidence>
<dbReference type="KEGG" id="sku:Sulku_0814"/>
<evidence type="ECO:0000313" key="4">
    <source>
        <dbReference type="Proteomes" id="UP000008721"/>
    </source>
</evidence>
<evidence type="ECO:0000256" key="1">
    <source>
        <dbReference type="SAM" id="MobiDB-lite"/>
    </source>
</evidence>
<dbReference type="RefSeq" id="WP_013459677.1">
    <property type="nucleotide sequence ID" value="NC_014762.1"/>
</dbReference>
<dbReference type="STRING" id="709032.Sulku_0814"/>
<accession>E4U1W2</accession>
<dbReference type="HOGENOM" id="CLU_115762_0_0_7"/>
<dbReference type="Proteomes" id="UP000008721">
    <property type="component" value="Chromosome"/>
</dbReference>
<evidence type="ECO:0000313" key="3">
    <source>
        <dbReference type="EMBL" id="ADR33480.1"/>
    </source>
</evidence>
<protein>
    <recommendedName>
        <fullName evidence="5">Lipoprotein</fullName>
    </recommendedName>
</protein>
<name>E4U1W2_SULKY</name>
<organism evidence="3 4">
    <name type="scientific">Sulfuricurvum kujiense (strain ATCC BAA-921 / DSM 16994 / JCM 11577 / YK-1)</name>
    <dbReference type="NCBI Taxonomy" id="709032"/>
    <lineage>
        <taxon>Bacteria</taxon>
        <taxon>Pseudomonadati</taxon>
        <taxon>Campylobacterota</taxon>
        <taxon>Epsilonproteobacteria</taxon>
        <taxon>Campylobacterales</taxon>
        <taxon>Sulfurimonadaceae</taxon>
        <taxon>Sulfuricurvum</taxon>
    </lineage>
</organism>
<feature type="chain" id="PRO_5003189984" description="Lipoprotein" evidence="2">
    <location>
        <begin position="22"/>
        <end position="136"/>
    </location>
</feature>
<dbReference type="EMBL" id="CP002355">
    <property type="protein sequence ID" value="ADR33480.1"/>
    <property type="molecule type" value="Genomic_DNA"/>
</dbReference>
<feature type="signal peptide" evidence="2">
    <location>
        <begin position="1"/>
        <end position="21"/>
    </location>
</feature>
<dbReference type="eggNOG" id="ENOG5031JJE">
    <property type="taxonomic scope" value="Bacteria"/>
</dbReference>
<keyword evidence="4" id="KW-1185">Reference proteome</keyword>